<name>A0ACA9Q027_9GLOM</name>
<evidence type="ECO:0000313" key="1">
    <source>
        <dbReference type="EMBL" id="CAG8730744.1"/>
    </source>
</evidence>
<sequence>MSEISSKKTKAEKILEDIEAQLRKLISEKKELKKKFLDKLKDLSKQEKENKKILQLERKMTAGVLPTEREEIMKEIQKLNAYNITLEQGFKKRKIDADVVTEIRKRLGFPLLTTKKVNFKAIVHELLWFIKGNTNIKYLVDNGGESLAEFREKIKNDNEFAKKYGELGPVYGVPFNIASYSLLTTMLAQVCGYEVGEFIHVIGDAHIYLNHCEQVQEQLGRKPKKLPTLKLNPSIKSVFDFRFEDISLENYESYPPIKAQVAV</sequence>
<evidence type="ECO:0000313" key="2">
    <source>
        <dbReference type="Proteomes" id="UP000789920"/>
    </source>
</evidence>
<protein>
    <submittedName>
        <fullName evidence="1">10470_t:CDS:1</fullName>
    </submittedName>
</protein>
<keyword evidence="2" id="KW-1185">Reference proteome</keyword>
<comment type="caution">
    <text evidence="1">The sequence shown here is derived from an EMBL/GenBank/DDBJ whole genome shotgun (WGS) entry which is preliminary data.</text>
</comment>
<dbReference type="Proteomes" id="UP000789920">
    <property type="component" value="Unassembled WGS sequence"/>
</dbReference>
<reference evidence="1" key="1">
    <citation type="submission" date="2021-06" db="EMBL/GenBank/DDBJ databases">
        <authorList>
            <person name="Kallberg Y."/>
            <person name="Tangrot J."/>
            <person name="Rosling A."/>
        </authorList>
    </citation>
    <scope>NUCLEOTIDE SEQUENCE</scope>
    <source>
        <strain evidence="1">MA461A</strain>
    </source>
</reference>
<organism evidence="1 2">
    <name type="scientific">Racocetra persica</name>
    <dbReference type="NCBI Taxonomy" id="160502"/>
    <lineage>
        <taxon>Eukaryota</taxon>
        <taxon>Fungi</taxon>
        <taxon>Fungi incertae sedis</taxon>
        <taxon>Mucoromycota</taxon>
        <taxon>Glomeromycotina</taxon>
        <taxon>Glomeromycetes</taxon>
        <taxon>Diversisporales</taxon>
        <taxon>Gigasporaceae</taxon>
        <taxon>Racocetra</taxon>
    </lineage>
</organism>
<dbReference type="EMBL" id="CAJVQC010025697">
    <property type="protein sequence ID" value="CAG8730744.1"/>
    <property type="molecule type" value="Genomic_DNA"/>
</dbReference>
<gene>
    <name evidence="1" type="ORF">RPERSI_LOCUS12134</name>
</gene>
<proteinExistence type="predicted"/>
<accession>A0ACA9Q027</accession>